<protein>
    <submittedName>
        <fullName evidence="1">Uncharacterized protein</fullName>
    </submittedName>
</protein>
<proteinExistence type="predicted"/>
<name>A0ACD0P4X6_9BASI</name>
<accession>A0ACD0P4X6</accession>
<organism evidence="1 2">
    <name type="scientific">Violaceomyces palustris</name>
    <dbReference type="NCBI Taxonomy" id="1673888"/>
    <lineage>
        <taxon>Eukaryota</taxon>
        <taxon>Fungi</taxon>
        <taxon>Dikarya</taxon>
        <taxon>Basidiomycota</taxon>
        <taxon>Ustilaginomycotina</taxon>
        <taxon>Ustilaginomycetes</taxon>
        <taxon>Violaceomycetales</taxon>
        <taxon>Violaceomycetaceae</taxon>
        <taxon>Violaceomyces</taxon>
    </lineage>
</organism>
<gene>
    <name evidence="1" type="ORF">IE53DRAFT_384526</name>
</gene>
<evidence type="ECO:0000313" key="1">
    <source>
        <dbReference type="EMBL" id="PWN53004.1"/>
    </source>
</evidence>
<evidence type="ECO:0000313" key="2">
    <source>
        <dbReference type="Proteomes" id="UP000245626"/>
    </source>
</evidence>
<dbReference type="Proteomes" id="UP000245626">
    <property type="component" value="Unassembled WGS sequence"/>
</dbReference>
<keyword evidence="2" id="KW-1185">Reference proteome</keyword>
<reference evidence="1 2" key="1">
    <citation type="journal article" date="2018" name="Mol. Biol. Evol.">
        <title>Broad Genomic Sampling Reveals a Smut Pathogenic Ancestry of the Fungal Clade Ustilaginomycotina.</title>
        <authorList>
            <person name="Kijpornyongpan T."/>
            <person name="Mondo S.J."/>
            <person name="Barry K."/>
            <person name="Sandor L."/>
            <person name="Lee J."/>
            <person name="Lipzen A."/>
            <person name="Pangilinan J."/>
            <person name="LaButti K."/>
            <person name="Hainaut M."/>
            <person name="Henrissat B."/>
            <person name="Grigoriev I.V."/>
            <person name="Spatafora J.W."/>
            <person name="Aime M.C."/>
        </authorList>
    </citation>
    <scope>NUCLEOTIDE SEQUENCE [LARGE SCALE GENOMIC DNA]</scope>
    <source>
        <strain evidence="1 2">SA 807</strain>
    </source>
</reference>
<sequence length="76" mass="8545">MYGKFLNLSLFLSLNSSPSFVSFTRVIHCAILHPARARALDLGASATISRLVCLFLWEKRRRKSPEGLLDSQHTKA</sequence>
<dbReference type="EMBL" id="KZ819746">
    <property type="protein sequence ID" value="PWN53004.1"/>
    <property type="molecule type" value="Genomic_DNA"/>
</dbReference>